<evidence type="ECO:0000313" key="1">
    <source>
        <dbReference type="EMBL" id="MBM6911929.1"/>
    </source>
</evidence>
<accession>A0ABS2GFK9</accession>
<protein>
    <submittedName>
        <fullName evidence="1">Uncharacterized protein</fullName>
    </submittedName>
</protein>
<comment type="caution">
    <text evidence="1">The sequence shown here is derived from an EMBL/GenBank/DDBJ whole genome shotgun (WGS) entry which is preliminary data.</text>
</comment>
<name>A0ABS2GFK9_9FIRM</name>
<dbReference type="EMBL" id="JACJLA010000001">
    <property type="protein sequence ID" value="MBM6911929.1"/>
    <property type="molecule type" value="Genomic_DNA"/>
</dbReference>
<reference evidence="1 2" key="1">
    <citation type="journal article" date="2021" name="Sci. Rep.">
        <title>The distribution of antibiotic resistance genes in chicken gut microbiota commensals.</title>
        <authorList>
            <person name="Juricova H."/>
            <person name="Matiasovicova J."/>
            <person name="Kubasova T."/>
            <person name="Cejkova D."/>
            <person name="Rychlik I."/>
        </authorList>
    </citation>
    <scope>NUCLEOTIDE SEQUENCE [LARGE SCALE GENOMIC DNA]</scope>
    <source>
        <strain evidence="1 2">An537</strain>
    </source>
</reference>
<keyword evidence="2" id="KW-1185">Reference proteome</keyword>
<organism evidence="1 2">
    <name type="scientific">Veillonella magna</name>
    <dbReference type="NCBI Taxonomy" id="464322"/>
    <lineage>
        <taxon>Bacteria</taxon>
        <taxon>Bacillati</taxon>
        <taxon>Bacillota</taxon>
        <taxon>Negativicutes</taxon>
        <taxon>Veillonellales</taxon>
        <taxon>Veillonellaceae</taxon>
        <taxon>Veillonella</taxon>
    </lineage>
</organism>
<dbReference type="RefSeq" id="WP_028255829.1">
    <property type="nucleotide sequence ID" value="NZ_CALXQD010000003.1"/>
</dbReference>
<sequence length="154" mass="18321">MNIEYKIVTLTEKFYLDYPSDNYPEILEKSKRAYNCLMLELNDYYICIPYRSEMRHKQGYKFTKSKRSIKSQSGLDYTKIVIVKNIEYLSKLNAVIDADEFKETVENIGKIARGANRFITDYIKIVRNNVDDKGLPKRFRFSTLQYFHKELSIL</sequence>
<dbReference type="InterPro" id="IPR049929">
    <property type="entry name" value="TenpN-like"/>
</dbReference>
<gene>
    <name evidence="1" type="ORF">H6A01_01125</name>
</gene>
<dbReference type="Proteomes" id="UP000707138">
    <property type="component" value="Unassembled WGS sequence"/>
</dbReference>
<evidence type="ECO:0000313" key="2">
    <source>
        <dbReference type="Proteomes" id="UP000707138"/>
    </source>
</evidence>
<dbReference type="NCBIfam" id="NF047358">
    <property type="entry name" value="TenpIN"/>
    <property type="match status" value="1"/>
</dbReference>
<dbReference type="CDD" id="cd17493">
    <property type="entry name" value="toxin_TenpN"/>
    <property type="match status" value="1"/>
</dbReference>
<proteinExistence type="predicted"/>